<dbReference type="PANTHER" id="PTHR36173">
    <property type="entry name" value="RIBONUCLEASE VAPC16-RELATED"/>
    <property type="match status" value="1"/>
</dbReference>
<dbReference type="Proteomes" id="UP000065807">
    <property type="component" value="Chromosome"/>
</dbReference>
<dbReference type="SUPFAM" id="SSF88723">
    <property type="entry name" value="PIN domain-like"/>
    <property type="match status" value="1"/>
</dbReference>
<accession>A0A0K2SMQ8</accession>
<evidence type="ECO:0000259" key="1">
    <source>
        <dbReference type="Pfam" id="PF01850"/>
    </source>
</evidence>
<name>A0A0K2SMQ8_LIMPI</name>
<evidence type="ECO:0000313" key="2">
    <source>
        <dbReference type="EMBL" id="BAS28287.1"/>
    </source>
</evidence>
<dbReference type="EMBL" id="AP014924">
    <property type="protein sequence ID" value="BAS28287.1"/>
    <property type="molecule type" value="Genomic_DNA"/>
</dbReference>
<sequence>MILLDTHAWVWWLGEPECLSSEARERIEHAASQNEVYVSSISVWEVAMLVERGRLKLALDVGDWIQHAESLPFIHYVPVDNRIAFRSVTLPEPFHRDPADRIIVATALILGADLTSKDERIQAYPFVKAVW</sequence>
<dbReference type="InterPro" id="IPR052919">
    <property type="entry name" value="TA_system_RNase"/>
</dbReference>
<dbReference type="PANTHER" id="PTHR36173:SF1">
    <property type="entry name" value="RIBONUCLEASE VAPC22"/>
    <property type="match status" value="1"/>
</dbReference>
<dbReference type="STRING" id="1555112.LIP_2446"/>
<dbReference type="AlphaFoldDB" id="A0A0K2SMQ8"/>
<dbReference type="CDD" id="cd09872">
    <property type="entry name" value="PIN_Sll0205-like"/>
    <property type="match status" value="1"/>
</dbReference>
<dbReference type="OrthoDB" id="9798990at2"/>
<dbReference type="Gene3D" id="3.40.50.1010">
    <property type="entry name" value="5'-nuclease"/>
    <property type="match status" value="1"/>
</dbReference>
<organism evidence="2 3">
    <name type="scientific">Limnochorda pilosa</name>
    <dbReference type="NCBI Taxonomy" id="1555112"/>
    <lineage>
        <taxon>Bacteria</taxon>
        <taxon>Bacillati</taxon>
        <taxon>Bacillota</taxon>
        <taxon>Limnochordia</taxon>
        <taxon>Limnochordales</taxon>
        <taxon>Limnochordaceae</taxon>
        <taxon>Limnochorda</taxon>
    </lineage>
</organism>
<dbReference type="RefSeq" id="WP_068138419.1">
    <property type="nucleotide sequence ID" value="NZ_AP014924.1"/>
</dbReference>
<dbReference type="InterPro" id="IPR041705">
    <property type="entry name" value="PIN_Sll0205"/>
</dbReference>
<dbReference type="KEGG" id="lpil:LIP_2446"/>
<reference evidence="3" key="2">
    <citation type="journal article" date="2016" name="Int. J. Syst. Evol. Microbiol.">
        <title>Complete genome sequence and cell structure of Limnochorda pilosa, a Gram-negative spore-former within the phylum Firmicutes.</title>
        <authorList>
            <person name="Watanabe M."/>
            <person name="Kojima H."/>
            <person name="Fukui M."/>
        </authorList>
    </citation>
    <scope>NUCLEOTIDE SEQUENCE [LARGE SCALE GENOMIC DNA]</scope>
    <source>
        <strain evidence="3">HC45</strain>
    </source>
</reference>
<gene>
    <name evidence="2" type="ORF">LIP_2446</name>
</gene>
<dbReference type="InterPro" id="IPR029060">
    <property type="entry name" value="PIN-like_dom_sf"/>
</dbReference>
<proteinExistence type="predicted"/>
<reference evidence="3" key="1">
    <citation type="submission" date="2015-07" db="EMBL/GenBank/DDBJ databases">
        <title>Complete genome sequence and phylogenetic analysis of Limnochorda pilosa.</title>
        <authorList>
            <person name="Watanabe M."/>
            <person name="Kojima H."/>
            <person name="Fukui M."/>
        </authorList>
    </citation>
    <scope>NUCLEOTIDE SEQUENCE [LARGE SCALE GENOMIC DNA]</scope>
    <source>
        <strain evidence="3">HC45</strain>
    </source>
</reference>
<dbReference type="InterPro" id="IPR002716">
    <property type="entry name" value="PIN_dom"/>
</dbReference>
<evidence type="ECO:0000313" key="3">
    <source>
        <dbReference type="Proteomes" id="UP000065807"/>
    </source>
</evidence>
<protein>
    <submittedName>
        <fullName evidence="2">Twitching motility protein PilT</fullName>
    </submittedName>
</protein>
<feature type="domain" description="PIN" evidence="1">
    <location>
        <begin position="2"/>
        <end position="126"/>
    </location>
</feature>
<keyword evidence="3" id="KW-1185">Reference proteome</keyword>
<dbReference type="Pfam" id="PF01850">
    <property type="entry name" value="PIN"/>
    <property type="match status" value="1"/>
</dbReference>